<dbReference type="AlphaFoldDB" id="A0A0F8V4T8"/>
<organism evidence="2 3">
    <name type="scientific">Aspergillus rambellii</name>
    <dbReference type="NCBI Taxonomy" id="308745"/>
    <lineage>
        <taxon>Eukaryota</taxon>
        <taxon>Fungi</taxon>
        <taxon>Dikarya</taxon>
        <taxon>Ascomycota</taxon>
        <taxon>Pezizomycotina</taxon>
        <taxon>Eurotiomycetes</taxon>
        <taxon>Eurotiomycetidae</taxon>
        <taxon>Eurotiales</taxon>
        <taxon>Aspergillaceae</taxon>
        <taxon>Aspergillus</taxon>
        <taxon>Aspergillus subgen. Nidulantes</taxon>
    </lineage>
</organism>
<gene>
    <name evidence="2" type="ORF">ARAM_002383</name>
</gene>
<accession>A0A0F8V4T8</accession>
<evidence type="ECO:0000313" key="2">
    <source>
        <dbReference type="EMBL" id="KKK26804.1"/>
    </source>
</evidence>
<dbReference type="Proteomes" id="UP000034291">
    <property type="component" value="Unassembled WGS sequence"/>
</dbReference>
<feature type="compositionally biased region" description="Basic residues" evidence="1">
    <location>
        <begin position="38"/>
        <end position="48"/>
    </location>
</feature>
<name>A0A0F8V4T8_9EURO</name>
<dbReference type="EMBL" id="JZBS01000240">
    <property type="protein sequence ID" value="KKK26804.1"/>
    <property type="molecule type" value="Genomic_DNA"/>
</dbReference>
<evidence type="ECO:0000313" key="3">
    <source>
        <dbReference type="Proteomes" id="UP000034291"/>
    </source>
</evidence>
<evidence type="ECO:0000256" key="1">
    <source>
        <dbReference type="SAM" id="MobiDB-lite"/>
    </source>
</evidence>
<sequence length="74" mass="8217">MASNNCKANTFHDDAASTYSATSTTTLTKEKKEATRKWLSKNKAKKSPKPPMTQAERAEKALHTEALVAYLAFR</sequence>
<comment type="caution">
    <text evidence="2">The sequence shown here is derived from an EMBL/GenBank/DDBJ whole genome shotgun (WGS) entry which is preliminary data.</text>
</comment>
<feature type="region of interest" description="Disordered" evidence="1">
    <location>
        <begin position="19"/>
        <end position="56"/>
    </location>
</feature>
<proteinExistence type="predicted"/>
<protein>
    <submittedName>
        <fullName evidence="2">Uncharacterized protein</fullName>
    </submittedName>
</protein>
<reference evidence="2 3" key="1">
    <citation type="submission" date="2015-02" db="EMBL/GenBank/DDBJ databases">
        <title>Draft Genome Sequences of Two Closely-Related Aflatoxigenic Aspergillus Species Obtained from the Cote d'Ivoire.</title>
        <authorList>
            <person name="Moore G.G."/>
            <person name="Beltz S.B."/>
            <person name="Mack B.M."/>
        </authorList>
    </citation>
    <scope>NUCLEOTIDE SEQUENCE [LARGE SCALE GENOMIC DNA]</scope>
    <source>
        <strain evidence="2 3">SRRC1468</strain>
    </source>
</reference>
<keyword evidence="3" id="KW-1185">Reference proteome</keyword>